<dbReference type="AlphaFoldDB" id="A0AA37LT54"/>
<protein>
    <submittedName>
        <fullName evidence="1">Uncharacterized protein</fullName>
    </submittedName>
</protein>
<reference evidence="1 2" key="1">
    <citation type="submission" date="2021-07" db="EMBL/GenBank/DDBJ databases">
        <title>Genome data of Colletotrichum spaethianum.</title>
        <authorList>
            <person name="Utami Y.D."/>
            <person name="Hiruma K."/>
        </authorList>
    </citation>
    <scope>NUCLEOTIDE SEQUENCE [LARGE SCALE GENOMIC DNA]</scope>
    <source>
        <strain evidence="1 2">MAFF 242679</strain>
    </source>
</reference>
<keyword evidence="2" id="KW-1185">Reference proteome</keyword>
<sequence>MTHVLFGIEEHATVKIVLRDVVCWLDIALDAVPLNGSKPVNPPRVKTPSDSALHGPCVQLSSLITINLPVRVAVPPFT</sequence>
<accession>A0AA37LT54</accession>
<comment type="caution">
    <text evidence="1">The sequence shown here is derived from an EMBL/GenBank/DDBJ whole genome shotgun (WGS) entry which is preliminary data.</text>
</comment>
<gene>
    <name evidence="1" type="ORF">ColLi_05891</name>
</gene>
<dbReference type="EMBL" id="BPPX01000011">
    <property type="protein sequence ID" value="GJC83053.1"/>
    <property type="molecule type" value="Genomic_DNA"/>
</dbReference>
<proteinExistence type="predicted"/>
<organism evidence="1 2">
    <name type="scientific">Colletotrichum liriopes</name>
    <dbReference type="NCBI Taxonomy" id="708192"/>
    <lineage>
        <taxon>Eukaryota</taxon>
        <taxon>Fungi</taxon>
        <taxon>Dikarya</taxon>
        <taxon>Ascomycota</taxon>
        <taxon>Pezizomycotina</taxon>
        <taxon>Sordariomycetes</taxon>
        <taxon>Hypocreomycetidae</taxon>
        <taxon>Glomerellales</taxon>
        <taxon>Glomerellaceae</taxon>
        <taxon>Colletotrichum</taxon>
        <taxon>Colletotrichum spaethianum species complex</taxon>
    </lineage>
</organism>
<dbReference type="Proteomes" id="UP001055172">
    <property type="component" value="Unassembled WGS sequence"/>
</dbReference>
<name>A0AA37LT54_9PEZI</name>
<evidence type="ECO:0000313" key="1">
    <source>
        <dbReference type="EMBL" id="GJC83053.1"/>
    </source>
</evidence>
<evidence type="ECO:0000313" key="2">
    <source>
        <dbReference type="Proteomes" id="UP001055172"/>
    </source>
</evidence>